<keyword evidence="4" id="KW-1185">Reference proteome</keyword>
<comment type="caution">
    <text evidence="3">The sequence shown here is derived from an EMBL/GenBank/DDBJ whole genome shotgun (WGS) entry which is preliminary data.</text>
</comment>
<feature type="compositionally biased region" description="Low complexity" evidence="2">
    <location>
        <begin position="17"/>
        <end position="31"/>
    </location>
</feature>
<name>A0ABS5U339_9CELL</name>
<sequence length="315" mass="32728">MSAARRREGSHRPPTPGSARAAASHRGGPAALRAGWPDGPVEVPTGTVEVRPDPDHASGATLLVNGVPSSYVDLEDSGVLAFEYMQQMALVIDVVRPGTPLDVVHLGAGGCALARALDATRPGSRQLAVELDARLPELARTWFGLPRAPALRIRAGDAREQLERLADASADVVVRDVFAGDRTPAHLTTLEVAQQAARVVRAGGVYLVNCADRPPLTLARSEIATLREAFADVAVIAEPALLRGRGYGNVVVAAAHDEDLLGVAGLARAVRTLPAPARLLRGDELRAFVAGAPVLRDPPPAPDGGAAADAPRAAP</sequence>
<evidence type="ECO:0000313" key="3">
    <source>
        <dbReference type="EMBL" id="MBT0995818.1"/>
    </source>
</evidence>
<organism evidence="3 4">
    <name type="scientific">Cellulomonas fulva</name>
    <dbReference type="NCBI Taxonomy" id="2835530"/>
    <lineage>
        <taxon>Bacteria</taxon>
        <taxon>Bacillati</taxon>
        <taxon>Actinomycetota</taxon>
        <taxon>Actinomycetes</taxon>
        <taxon>Micrococcales</taxon>
        <taxon>Cellulomonadaceae</taxon>
        <taxon>Cellulomonas</taxon>
    </lineage>
</organism>
<feature type="compositionally biased region" description="Basic and acidic residues" evidence="2">
    <location>
        <begin position="1"/>
        <end position="11"/>
    </location>
</feature>
<proteinExistence type="predicted"/>
<dbReference type="Gene3D" id="3.40.50.150">
    <property type="entry name" value="Vaccinia Virus protein VP39"/>
    <property type="match status" value="1"/>
</dbReference>
<keyword evidence="1" id="KW-0620">Polyamine biosynthesis</keyword>
<dbReference type="EMBL" id="JAHBOH010000002">
    <property type="protein sequence ID" value="MBT0995818.1"/>
    <property type="molecule type" value="Genomic_DNA"/>
</dbReference>
<dbReference type="Proteomes" id="UP000722125">
    <property type="component" value="Unassembled WGS sequence"/>
</dbReference>
<gene>
    <name evidence="3" type="ORF">KIN34_16180</name>
</gene>
<dbReference type="SUPFAM" id="SSF53335">
    <property type="entry name" value="S-adenosyl-L-methionine-dependent methyltransferases"/>
    <property type="match status" value="1"/>
</dbReference>
<dbReference type="CDD" id="cd02440">
    <property type="entry name" value="AdoMet_MTases"/>
    <property type="match status" value="1"/>
</dbReference>
<evidence type="ECO:0000256" key="1">
    <source>
        <dbReference type="ARBA" id="ARBA00023115"/>
    </source>
</evidence>
<dbReference type="PANTHER" id="PTHR43317">
    <property type="entry name" value="THERMOSPERMINE SYNTHASE ACAULIS5"/>
    <property type="match status" value="1"/>
</dbReference>
<dbReference type="RefSeq" id="WP_214352993.1">
    <property type="nucleotide sequence ID" value="NZ_JAHBOH010000002.1"/>
</dbReference>
<evidence type="ECO:0000313" key="4">
    <source>
        <dbReference type="Proteomes" id="UP000722125"/>
    </source>
</evidence>
<feature type="region of interest" description="Disordered" evidence="2">
    <location>
        <begin position="296"/>
        <end position="315"/>
    </location>
</feature>
<dbReference type="PANTHER" id="PTHR43317:SF1">
    <property type="entry name" value="THERMOSPERMINE SYNTHASE ACAULIS5"/>
    <property type="match status" value="1"/>
</dbReference>
<evidence type="ECO:0000256" key="2">
    <source>
        <dbReference type="SAM" id="MobiDB-lite"/>
    </source>
</evidence>
<dbReference type="InterPro" id="IPR029063">
    <property type="entry name" value="SAM-dependent_MTases_sf"/>
</dbReference>
<feature type="compositionally biased region" description="Low complexity" evidence="2">
    <location>
        <begin position="303"/>
        <end position="315"/>
    </location>
</feature>
<protein>
    <submittedName>
        <fullName evidence="3">Fused MFS/spermidine synthase</fullName>
    </submittedName>
</protein>
<reference evidence="3 4" key="1">
    <citation type="submission" date="2021-05" db="EMBL/GenBank/DDBJ databases">
        <title>Description of Cellulomonas sp. DKR-3 sp. nov.</title>
        <authorList>
            <person name="Dahal R.H."/>
            <person name="Chaudhary D.K."/>
        </authorList>
    </citation>
    <scope>NUCLEOTIDE SEQUENCE [LARGE SCALE GENOMIC DNA]</scope>
    <source>
        <strain evidence="3 4">DKR-3</strain>
    </source>
</reference>
<accession>A0ABS5U339</accession>
<dbReference type="NCBIfam" id="NF037959">
    <property type="entry name" value="MFS_SpdSyn"/>
    <property type="match status" value="1"/>
</dbReference>
<feature type="region of interest" description="Disordered" evidence="2">
    <location>
        <begin position="1"/>
        <end position="54"/>
    </location>
</feature>